<dbReference type="InterPro" id="IPR008596">
    <property type="entry name" value="P30II"/>
</dbReference>
<evidence type="ECO:0000313" key="2">
    <source>
        <dbReference type="EMBL" id="AAX77396.1"/>
    </source>
</evidence>
<protein>
    <submittedName>
        <fullName evidence="2">Tax protein</fullName>
    </submittedName>
</protein>
<evidence type="ECO:0000256" key="1">
    <source>
        <dbReference type="SAM" id="MobiDB-lite"/>
    </source>
</evidence>
<sequence>LWIPRLCVWRLCSSRLVPHLRWIMLPPPTSPRPPGHLPRAPDHLGPHRWTSCRLASPI</sequence>
<feature type="non-terminal residue" evidence="2">
    <location>
        <position position="58"/>
    </location>
</feature>
<feature type="non-terminal residue" evidence="2">
    <location>
        <position position="1"/>
    </location>
</feature>
<dbReference type="EMBL" id="AY818415">
    <property type="protein sequence ID" value="AAX77396.1"/>
    <property type="molecule type" value="Genomic_DNA"/>
</dbReference>
<dbReference type="Pfam" id="PF05599">
    <property type="entry name" value="Deltaretro_Tax"/>
    <property type="match status" value="1"/>
</dbReference>
<accession>Q50E48</accession>
<organism evidence="2">
    <name type="scientific">Human T-lymphotropic virus 4</name>
    <dbReference type="NCBI Taxonomy" id="318279"/>
    <lineage>
        <taxon>Viruses</taxon>
        <taxon>Riboviria</taxon>
        <taxon>Pararnavirae</taxon>
        <taxon>Artverviricota</taxon>
        <taxon>Revtraviricetes</taxon>
        <taxon>Ortervirales</taxon>
        <taxon>Retroviridae</taxon>
        <taxon>Orthoretrovirinae</taxon>
        <taxon>Deltaretrovirus</taxon>
    </lineage>
</organism>
<reference evidence="2" key="1">
    <citation type="journal article" date="2005" name="Proc. Natl. Acad. Sci. U.S.A.">
        <title>Emergence of unique primate T-lymphotropic viruses among central African bushmeat hunters.</title>
        <authorList>
            <person name="Wolfe N.D."/>
            <person name="Heneine W."/>
            <person name="Carr J.K."/>
            <person name="Garcia A.D."/>
            <person name="Shanmugam V."/>
            <person name="Tamoufe U."/>
            <person name="Torimiro J.N."/>
            <person name="Prosser A.T."/>
            <person name="Lebreton M."/>
            <person name="Mpoudi-Ngole E."/>
            <person name="McCutchan F.E."/>
            <person name="Birx D.L."/>
            <person name="Folks T.M."/>
            <person name="Burke D.S."/>
            <person name="Switzer W.M."/>
        </authorList>
    </citation>
    <scope>NUCLEOTIDE SEQUENCE</scope>
    <source>
        <strain evidence="2">1863LE</strain>
    </source>
</reference>
<proteinExistence type="predicted"/>
<gene>
    <name evidence="2" type="primary">tax</name>
</gene>
<name>Q50E48_9DELA</name>
<feature type="region of interest" description="Disordered" evidence="1">
    <location>
        <begin position="30"/>
        <end position="50"/>
    </location>
</feature>